<dbReference type="InterPro" id="IPR006342">
    <property type="entry name" value="FkbM_mtfrase"/>
</dbReference>
<dbReference type="GO" id="GO:0032259">
    <property type="term" value="P:methylation"/>
    <property type="evidence" value="ECO:0007669"/>
    <property type="project" value="UniProtKB-KW"/>
</dbReference>
<accession>L0DL82</accession>
<dbReference type="SUPFAM" id="SSF53335">
    <property type="entry name" value="S-adenosyl-L-methionine-dependent methyltransferases"/>
    <property type="match status" value="1"/>
</dbReference>
<dbReference type="GO" id="GO:0008168">
    <property type="term" value="F:methyltransferase activity"/>
    <property type="evidence" value="ECO:0007669"/>
    <property type="project" value="UniProtKB-KW"/>
</dbReference>
<dbReference type="InterPro" id="IPR052514">
    <property type="entry name" value="SAM-dependent_MTase"/>
</dbReference>
<reference evidence="2 3" key="1">
    <citation type="submission" date="2012-02" db="EMBL/GenBank/DDBJ databases">
        <title>Complete sequence of chromosome of Singulisphaera acidiphila DSM 18658.</title>
        <authorList>
            <consortium name="US DOE Joint Genome Institute (JGI-PGF)"/>
            <person name="Lucas S."/>
            <person name="Copeland A."/>
            <person name="Lapidus A."/>
            <person name="Glavina del Rio T."/>
            <person name="Dalin E."/>
            <person name="Tice H."/>
            <person name="Bruce D."/>
            <person name="Goodwin L."/>
            <person name="Pitluck S."/>
            <person name="Peters L."/>
            <person name="Ovchinnikova G."/>
            <person name="Chertkov O."/>
            <person name="Kyrpides N."/>
            <person name="Mavromatis K."/>
            <person name="Ivanova N."/>
            <person name="Brettin T."/>
            <person name="Detter J.C."/>
            <person name="Han C."/>
            <person name="Larimer F."/>
            <person name="Land M."/>
            <person name="Hauser L."/>
            <person name="Markowitz V."/>
            <person name="Cheng J.-F."/>
            <person name="Hugenholtz P."/>
            <person name="Woyke T."/>
            <person name="Wu D."/>
            <person name="Tindall B."/>
            <person name="Pomrenke H."/>
            <person name="Brambilla E."/>
            <person name="Klenk H.-P."/>
            <person name="Eisen J.A."/>
        </authorList>
    </citation>
    <scope>NUCLEOTIDE SEQUENCE [LARGE SCALE GENOMIC DNA]</scope>
    <source>
        <strain evidence="3">ATCC BAA-1392 / DSM 18658 / VKM B-2454 / MOB10</strain>
    </source>
</reference>
<dbReference type="InterPro" id="IPR029063">
    <property type="entry name" value="SAM-dependent_MTases_sf"/>
</dbReference>
<dbReference type="Gene3D" id="3.40.50.150">
    <property type="entry name" value="Vaccinia Virus protein VP39"/>
    <property type="match status" value="1"/>
</dbReference>
<keyword evidence="2" id="KW-0808">Transferase</keyword>
<keyword evidence="3" id="KW-1185">Reference proteome</keyword>
<feature type="domain" description="Methyltransferase FkbM" evidence="1">
    <location>
        <begin position="82"/>
        <end position="245"/>
    </location>
</feature>
<evidence type="ECO:0000259" key="1">
    <source>
        <dbReference type="Pfam" id="PF05050"/>
    </source>
</evidence>
<evidence type="ECO:0000313" key="3">
    <source>
        <dbReference type="Proteomes" id="UP000010798"/>
    </source>
</evidence>
<dbReference type="Pfam" id="PF05050">
    <property type="entry name" value="Methyltransf_21"/>
    <property type="match status" value="1"/>
</dbReference>
<dbReference type="NCBIfam" id="TIGR01444">
    <property type="entry name" value="fkbM_fam"/>
    <property type="match status" value="1"/>
</dbReference>
<protein>
    <submittedName>
        <fullName evidence="2">Methyltransferase, FkbM family</fullName>
    </submittedName>
</protein>
<sequence length="296" mass="32031">MRMSNLNTWKDVQGRGKRVMARMARRILPKTTIRLSHVEPGVTLKVNLRRHVMFWSQGLARFEPSTVRAIRAAIGEGDQVLDVGANIGFFSTLLSRWVGDGGRVLAVEPEVENRGMLRGNLESNGCRNVTICECAVDATPGIAKFSIDAATGATGRLGADPTASELAVGTGKVQVVETRVETLDSLCEVYQVTPSFVKIDIEGDEIKALEGATRILRTARPVIVSELSGLGGSEVINLLSRENYQMWDLETSQRVGPDDRPFMIVAIPGEQEQGERAQKIKAAIGADASSTGPVTE</sequence>
<dbReference type="STRING" id="886293.Sinac_5884"/>
<dbReference type="PANTHER" id="PTHR34203">
    <property type="entry name" value="METHYLTRANSFERASE, FKBM FAMILY PROTEIN"/>
    <property type="match status" value="1"/>
</dbReference>
<dbReference type="PANTHER" id="PTHR34203:SF15">
    <property type="entry name" value="SLL1173 PROTEIN"/>
    <property type="match status" value="1"/>
</dbReference>
<organism evidence="2 3">
    <name type="scientific">Singulisphaera acidiphila (strain ATCC BAA-1392 / DSM 18658 / VKM B-2454 / MOB10)</name>
    <dbReference type="NCBI Taxonomy" id="886293"/>
    <lineage>
        <taxon>Bacteria</taxon>
        <taxon>Pseudomonadati</taxon>
        <taxon>Planctomycetota</taxon>
        <taxon>Planctomycetia</taxon>
        <taxon>Isosphaerales</taxon>
        <taxon>Isosphaeraceae</taxon>
        <taxon>Singulisphaera</taxon>
    </lineage>
</organism>
<dbReference type="KEGG" id="saci:Sinac_5884"/>
<dbReference type="eggNOG" id="COG2242">
    <property type="taxonomic scope" value="Bacteria"/>
</dbReference>
<dbReference type="HOGENOM" id="CLU_939740_0_0_0"/>
<keyword evidence="2" id="KW-0489">Methyltransferase</keyword>
<gene>
    <name evidence="2" type="ordered locus">Sinac_5884</name>
</gene>
<dbReference type="AlphaFoldDB" id="L0DL82"/>
<proteinExistence type="predicted"/>
<evidence type="ECO:0000313" key="2">
    <source>
        <dbReference type="EMBL" id="AGA30002.1"/>
    </source>
</evidence>
<name>L0DL82_SINAD</name>
<dbReference type="EMBL" id="CP003364">
    <property type="protein sequence ID" value="AGA30002.1"/>
    <property type="molecule type" value="Genomic_DNA"/>
</dbReference>
<dbReference type="Proteomes" id="UP000010798">
    <property type="component" value="Chromosome"/>
</dbReference>